<evidence type="ECO:0000313" key="2">
    <source>
        <dbReference type="EMBL" id="KAH8020890.1"/>
    </source>
</evidence>
<comment type="caution">
    <text evidence="2">The sequence shown here is derived from an EMBL/GenBank/DDBJ whole genome shotgun (WGS) entry which is preliminary data.</text>
</comment>
<sequence length="120" mass="13146">MLRGWQMGDSGGIQLSFAERQSEMPQSSRSGIPLIIHDPDLRRPIIGSDAPSPAKAMQQLLTTEKPPVEGVFQPEFLRLVPPLHDCDGEGTAALIFGSRVLGSLDDRLDAFSDHAQRVLR</sequence>
<reference evidence="2" key="1">
    <citation type="journal article" date="2020" name="Cell">
        <title>Large-Scale Comparative Analyses of Tick Genomes Elucidate Their Genetic Diversity and Vector Capacities.</title>
        <authorList>
            <consortium name="Tick Genome and Microbiome Consortium (TIGMIC)"/>
            <person name="Jia N."/>
            <person name="Wang J."/>
            <person name="Shi W."/>
            <person name="Du L."/>
            <person name="Sun Y."/>
            <person name="Zhan W."/>
            <person name="Jiang J.F."/>
            <person name="Wang Q."/>
            <person name="Zhang B."/>
            <person name="Ji P."/>
            <person name="Bell-Sakyi L."/>
            <person name="Cui X.M."/>
            <person name="Yuan T.T."/>
            <person name="Jiang B.G."/>
            <person name="Yang W.F."/>
            <person name="Lam T.T."/>
            <person name="Chang Q.C."/>
            <person name="Ding S.J."/>
            <person name="Wang X.J."/>
            <person name="Zhu J.G."/>
            <person name="Ruan X.D."/>
            <person name="Zhao L."/>
            <person name="Wei J.T."/>
            <person name="Ye R.Z."/>
            <person name="Que T.C."/>
            <person name="Du C.H."/>
            <person name="Zhou Y.H."/>
            <person name="Cheng J.X."/>
            <person name="Dai P.F."/>
            <person name="Guo W.B."/>
            <person name="Han X.H."/>
            <person name="Huang E.J."/>
            <person name="Li L.F."/>
            <person name="Wei W."/>
            <person name="Gao Y.C."/>
            <person name="Liu J.Z."/>
            <person name="Shao H.Z."/>
            <person name="Wang X."/>
            <person name="Wang C.C."/>
            <person name="Yang T.C."/>
            <person name="Huo Q.B."/>
            <person name="Li W."/>
            <person name="Chen H.Y."/>
            <person name="Chen S.E."/>
            <person name="Zhou L.G."/>
            <person name="Ni X.B."/>
            <person name="Tian J.H."/>
            <person name="Sheng Y."/>
            <person name="Liu T."/>
            <person name="Pan Y.S."/>
            <person name="Xia L.Y."/>
            <person name="Li J."/>
            <person name="Zhao F."/>
            <person name="Cao W.C."/>
        </authorList>
    </citation>
    <scope>NUCLEOTIDE SEQUENCE</scope>
    <source>
        <strain evidence="2">Rmic-2018</strain>
    </source>
</reference>
<keyword evidence="3" id="KW-1185">Reference proteome</keyword>
<evidence type="ECO:0000256" key="1">
    <source>
        <dbReference type="SAM" id="MobiDB-lite"/>
    </source>
</evidence>
<proteinExistence type="predicted"/>
<feature type="region of interest" description="Disordered" evidence="1">
    <location>
        <begin position="13"/>
        <end position="34"/>
    </location>
</feature>
<dbReference type="AlphaFoldDB" id="A0A9J6DFU4"/>
<accession>A0A9J6DFU4</accession>
<dbReference type="EMBL" id="JABSTU010000009">
    <property type="protein sequence ID" value="KAH8020890.1"/>
    <property type="molecule type" value="Genomic_DNA"/>
</dbReference>
<dbReference type="VEuPathDB" id="VectorBase:LOC119174276"/>
<organism evidence="2 3">
    <name type="scientific">Rhipicephalus microplus</name>
    <name type="common">Cattle tick</name>
    <name type="synonym">Boophilus microplus</name>
    <dbReference type="NCBI Taxonomy" id="6941"/>
    <lineage>
        <taxon>Eukaryota</taxon>
        <taxon>Metazoa</taxon>
        <taxon>Ecdysozoa</taxon>
        <taxon>Arthropoda</taxon>
        <taxon>Chelicerata</taxon>
        <taxon>Arachnida</taxon>
        <taxon>Acari</taxon>
        <taxon>Parasitiformes</taxon>
        <taxon>Ixodida</taxon>
        <taxon>Ixodoidea</taxon>
        <taxon>Ixodidae</taxon>
        <taxon>Rhipicephalinae</taxon>
        <taxon>Rhipicephalus</taxon>
        <taxon>Boophilus</taxon>
    </lineage>
</organism>
<name>A0A9J6DFU4_RHIMP</name>
<protein>
    <submittedName>
        <fullName evidence="2">Uncharacterized protein</fullName>
    </submittedName>
</protein>
<evidence type="ECO:0000313" key="3">
    <source>
        <dbReference type="Proteomes" id="UP000821866"/>
    </source>
</evidence>
<dbReference type="Proteomes" id="UP000821866">
    <property type="component" value="Chromosome 7"/>
</dbReference>
<gene>
    <name evidence="2" type="ORF">HPB51_008002</name>
</gene>
<reference evidence="2" key="2">
    <citation type="submission" date="2021-09" db="EMBL/GenBank/DDBJ databases">
        <authorList>
            <person name="Jia N."/>
            <person name="Wang J."/>
            <person name="Shi W."/>
            <person name="Du L."/>
            <person name="Sun Y."/>
            <person name="Zhan W."/>
            <person name="Jiang J."/>
            <person name="Wang Q."/>
            <person name="Zhang B."/>
            <person name="Ji P."/>
            <person name="Sakyi L.B."/>
            <person name="Cui X."/>
            <person name="Yuan T."/>
            <person name="Jiang B."/>
            <person name="Yang W."/>
            <person name="Lam T.T.-Y."/>
            <person name="Chang Q."/>
            <person name="Ding S."/>
            <person name="Wang X."/>
            <person name="Zhu J."/>
            <person name="Ruan X."/>
            <person name="Zhao L."/>
            <person name="Wei J."/>
            <person name="Que T."/>
            <person name="Du C."/>
            <person name="Cheng J."/>
            <person name="Dai P."/>
            <person name="Han X."/>
            <person name="Huang E."/>
            <person name="Gao Y."/>
            <person name="Liu J."/>
            <person name="Shao H."/>
            <person name="Ye R."/>
            <person name="Li L."/>
            <person name="Wei W."/>
            <person name="Wang X."/>
            <person name="Wang C."/>
            <person name="Huo Q."/>
            <person name="Li W."/>
            <person name="Guo W."/>
            <person name="Chen H."/>
            <person name="Chen S."/>
            <person name="Zhou L."/>
            <person name="Zhou L."/>
            <person name="Ni X."/>
            <person name="Tian J."/>
            <person name="Zhou Y."/>
            <person name="Sheng Y."/>
            <person name="Liu T."/>
            <person name="Pan Y."/>
            <person name="Xia L."/>
            <person name="Li J."/>
            <person name="Zhao F."/>
            <person name="Cao W."/>
        </authorList>
    </citation>
    <scope>NUCLEOTIDE SEQUENCE</scope>
    <source>
        <strain evidence="2">Rmic-2018</strain>
        <tissue evidence="2">Larvae</tissue>
    </source>
</reference>